<accession>A0A835ZFW7</accession>
<gene>
    <name evidence="1" type="ORF">JKP88DRAFT_352076</name>
</gene>
<evidence type="ECO:0000313" key="1">
    <source>
        <dbReference type="EMBL" id="KAG5192151.1"/>
    </source>
</evidence>
<protein>
    <submittedName>
        <fullName evidence="1">Uncharacterized protein</fullName>
    </submittedName>
</protein>
<dbReference type="EMBL" id="JAFCMP010000010">
    <property type="protein sequence ID" value="KAG5192151.1"/>
    <property type="molecule type" value="Genomic_DNA"/>
</dbReference>
<organism evidence="1 2">
    <name type="scientific">Tribonema minus</name>
    <dbReference type="NCBI Taxonomy" id="303371"/>
    <lineage>
        <taxon>Eukaryota</taxon>
        <taxon>Sar</taxon>
        <taxon>Stramenopiles</taxon>
        <taxon>Ochrophyta</taxon>
        <taxon>PX clade</taxon>
        <taxon>Xanthophyceae</taxon>
        <taxon>Tribonematales</taxon>
        <taxon>Tribonemataceae</taxon>
        <taxon>Tribonema</taxon>
    </lineage>
</organism>
<dbReference type="Gene3D" id="2.90.10.10">
    <property type="entry name" value="Bulb-type lectin domain"/>
    <property type="match status" value="1"/>
</dbReference>
<sequence>MSGTTDDIRVAAQMANNGAGGAPGAPTIATSFLTLPQVTPSRRRGSLPTEGWGEPFEIPLRDEDSGHCQITLEAIRMVKGENGTVTPQHFAKTNISLTPDLRQMKADMFGKVNNKGAPKKLVTLSLTLELFKGQAAAKNRSPRAGRGKLFGALEGALELDEDGHPVGSGGAPTSPPTPALRPESPVFSGGEVPLSSRGAVAAAAAAAAAATATAHRAAPARRAVPAKKLLLTTLCLALGGLCTILSYGGGKAAAPPPPGPEPIKLSPGAVMRPGDRVASASHFLELRGDGNLVVGVNAVAAGAGDAQSGAAAAPLVWESRTACGKCEARVTKSGEIVLLRHRFFAVGRYRLGQHPLPDVLRFVRDPQPKSMTIASS</sequence>
<dbReference type="InterPro" id="IPR036426">
    <property type="entry name" value="Bulb-type_lectin_dom_sf"/>
</dbReference>
<comment type="caution">
    <text evidence="1">The sequence shown here is derived from an EMBL/GenBank/DDBJ whole genome shotgun (WGS) entry which is preliminary data.</text>
</comment>
<dbReference type="Proteomes" id="UP000664859">
    <property type="component" value="Unassembled WGS sequence"/>
</dbReference>
<keyword evidence="2" id="KW-1185">Reference proteome</keyword>
<name>A0A835ZFW7_9STRA</name>
<dbReference type="AlphaFoldDB" id="A0A835ZFW7"/>
<reference evidence="1" key="1">
    <citation type="submission" date="2021-02" db="EMBL/GenBank/DDBJ databases">
        <title>First Annotated Genome of the Yellow-green Alga Tribonema minus.</title>
        <authorList>
            <person name="Mahan K.M."/>
        </authorList>
    </citation>
    <scope>NUCLEOTIDE SEQUENCE</scope>
    <source>
        <strain evidence="1">UTEX B ZZ1240</strain>
    </source>
</reference>
<proteinExistence type="predicted"/>
<evidence type="ECO:0000313" key="2">
    <source>
        <dbReference type="Proteomes" id="UP000664859"/>
    </source>
</evidence>